<dbReference type="InterPro" id="IPR036291">
    <property type="entry name" value="NAD(P)-bd_dom_sf"/>
</dbReference>
<sequence length="75" mass="7791">MRNRPTGGAIVNIAANLANNLGAHRRTPGLAGHIATEAAVSALTRAAALDHIAEGIRINAVSPRSVRHTHDTAPR</sequence>
<dbReference type="Proteomes" id="UP000595703">
    <property type="component" value="Chromosome"/>
</dbReference>
<reference evidence="1 2" key="3">
    <citation type="journal article" date="2011" name="Nat. Chem. Biol.">
        <title>Reveromycin A biosynthesis uses RevG and RevJ for stereospecific spiroacetal formation.</title>
        <authorList>
            <person name="Takahashi S."/>
            <person name="Toyoda A."/>
            <person name="Sekiyama Y."/>
            <person name="Takagi H."/>
            <person name="Nogawa T."/>
            <person name="Uramoto M."/>
            <person name="Suzuki R."/>
            <person name="Koshino H."/>
            <person name="Kumano T."/>
            <person name="Panthee S."/>
            <person name="Dairi T."/>
            <person name="Ishikawa J."/>
            <person name="Ikeda H."/>
            <person name="Sakaki Y."/>
            <person name="Osada H."/>
        </authorList>
    </citation>
    <scope>NUCLEOTIDE SEQUENCE [LARGE SCALE GENOMIC DNA]</scope>
    <source>
        <strain evidence="1 2">SN-593</strain>
    </source>
</reference>
<dbReference type="InterPro" id="IPR002347">
    <property type="entry name" value="SDR_fam"/>
</dbReference>
<reference evidence="1 2" key="2">
    <citation type="journal article" date="2011" name="J. Antibiot.">
        <title>Furaquinocins I and J: novel polyketide isoprenoid hybrid compounds from Streptomyces reveromyceticus SN-593.</title>
        <authorList>
            <person name="Panthee S."/>
            <person name="Takahashi S."/>
            <person name="Takagi H."/>
            <person name="Nogawa T."/>
            <person name="Oowada E."/>
            <person name="Uramoto M."/>
            <person name="Osada H."/>
        </authorList>
    </citation>
    <scope>NUCLEOTIDE SEQUENCE [LARGE SCALE GENOMIC DNA]</scope>
    <source>
        <strain evidence="1 2">SN-593</strain>
    </source>
</reference>
<accession>A0A7U3USU7</accession>
<reference evidence="1 2" key="4">
    <citation type="journal article" date="2020" name="Sci. Rep.">
        <title>beta-carboline chemical signals induce reveromycin production through a LuxR family regulator in Streptomyces sp. SN-593.</title>
        <authorList>
            <person name="Panthee S."/>
            <person name="Kito N."/>
            <person name="Hayashi T."/>
            <person name="Shimizu T."/>
            <person name="Ishikawa J."/>
            <person name="Hamamoto H."/>
            <person name="Osada H."/>
            <person name="Takahashi S."/>
        </authorList>
    </citation>
    <scope>NUCLEOTIDE SEQUENCE [LARGE SCALE GENOMIC DNA]</scope>
    <source>
        <strain evidence="1 2">SN-593</strain>
    </source>
</reference>
<gene>
    <name evidence="1" type="ORF">RVR_4169</name>
</gene>
<organism evidence="1 2">
    <name type="scientific">Actinacidiphila reveromycinica</name>
    <dbReference type="NCBI Taxonomy" id="659352"/>
    <lineage>
        <taxon>Bacteria</taxon>
        <taxon>Bacillati</taxon>
        <taxon>Actinomycetota</taxon>
        <taxon>Actinomycetes</taxon>
        <taxon>Kitasatosporales</taxon>
        <taxon>Streptomycetaceae</taxon>
        <taxon>Actinacidiphila</taxon>
    </lineage>
</organism>
<evidence type="ECO:0000313" key="2">
    <source>
        <dbReference type="Proteomes" id="UP000595703"/>
    </source>
</evidence>
<dbReference type="EMBL" id="AP018365">
    <property type="protein sequence ID" value="BBA98110.1"/>
    <property type="molecule type" value="Genomic_DNA"/>
</dbReference>
<evidence type="ECO:0000313" key="1">
    <source>
        <dbReference type="EMBL" id="BBA98110.1"/>
    </source>
</evidence>
<dbReference type="AlphaFoldDB" id="A0A7U3USU7"/>
<reference evidence="1 2" key="1">
    <citation type="journal article" date="2010" name="J. Bacteriol.">
        <title>Biochemical characterization of a novel indole prenyltransferase from Streptomyces sp. SN-593.</title>
        <authorList>
            <person name="Takahashi S."/>
            <person name="Takagi H."/>
            <person name="Toyoda A."/>
            <person name="Uramoto M."/>
            <person name="Nogawa T."/>
            <person name="Ueki M."/>
            <person name="Sakaki Y."/>
            <person name="Osada H."/>
        </authorList>
    </citation>
    <scope>NUCLEOTIDE SEQUENCE [LARGE SCALE GENOMIC DNA]</scope>
    <source>
        <strain evidence="1 2">SN-593</strain>
    </source>
</reference>
<dbReference type="KEGG" id="arev:RVR_4169"/>
<keyword evidence="2" id="KW-1185">Reference proteome</keyword>
<name>A0A7U3USU7_9ACTN</name>
<dbReference type="Gene3D" id="3.40.50.720">
    <property type="entry name" value="NAD(P)-binding Rossmann-like Domain"/>
    <property type="match status" value="1"/>
</dbReference>
<dbReference type="Pfam" id="PF13561">
    <property type="entry name" value="adh_short_C2"/>
    <property type="match status" value="1"/>
</dbReference>
<dbReference type="PRINTS" id="PR00081">
    <property type="entry name" value="GDHRDH"/>
</dbReference>
<dbReference type="SUPFAM" id="SSF51735">
    <property type="entry name" value="NAD(P)-binding Rossmann-fold domains"/>
    <property type="match status" value="1"/>
</dbReference>
<proteinExistence type="predicted"/>
<protein>
    <submittedName>
        <fullName evidence="1">Uncharacterized protein</fullName>
    </submittedName>
</protein>